<dbReference type="AlphaFoldDB" id="A0A8C4Q218"/>
<dbReference type="OMA" id="IFDMLYV"/>
<evidence type="ECO:0000313" key="2">
    <source>
        <dbReference type="Proteomes" id="UP000694388"/>
    </source>
</evidence>
<dbReference type="GeneTree" id="ENSGT00940000156502"/>
<organism evidence="1 2">
    <name type="scientific">Eptatretus burgeri</name>
    <name type="common">Inshore hagfish</name>
    <dbReference type="NCBI Taxonomy" id="7764"/>
    <lineage>
        <taxon>Eukaryota</taxon>
        <taxon>Metazoa</taxon>
        <taxon>Chordata</taxon>
        <taxon>Craniata</taxon>
        <taxon>Vertebrata</taxon>
        <taxon>Cyclostomata</taxon>
        <taxon>Myxini</taxon>
        <taxon>Myxiniformes</taxon>
        <taxon>Myxinidae</taxon>
        <taxon>Eptatretinae</taxon>
        <taxon>Eptatretus</taxon>
    </lineage>
</organism>
<proteinExistence type="predicted"/>
<reference evidence="1" key="2">
    <citation type="submission" date="2025-09" db="UniProtKB">
        <authorList>
            <consortium name="Ensembl"/>
        </authorList>
    </citation>
    <scope>IDENTIFICATION</scope>
</reference>
<keyword evidence="2" id="KW-1185">Reference proteome</keyword>
<dbReference type="Ensembl" id="ENSEBUT00000009345.1">
    <property type="protein sequence ID" value="ENSEBUP00000008833.1"/>
    <property type="gene ID" value="ENSEBUG00000005713.1"/>
</dbReference>
<dbReference type="SUPFAM" id="SSF52047">
    <property type="entry name" value="RNI-like"/>
    <property type="match status" value="1"/>
</dbReference>
<accession>A0A8C4Q218</accession>
<dbReference type="InterPro" id="IPR032675">
    <property type="entry name" value="LRR_dom_sf"/>
</dbReference>
<dbReference type="Proteomes" id="UP000694388">
    <property type="component" value="Unplaced"/>
</dbReference>
<sequence length="201" mass="22990">MNLIGRQQLRRQVLVGDATKLFKRSFWTWLNSVFNIVDHERIKEVGPDRAAAEWLLRCGAAVRFKSFDKWHKDYNHLPTGPPDRLYIEAIDGTDSCIYSRGFDYLDGLQYVLWLRFHRCMYLSDTCLERLATIDSMVASLQHLEVKSCGNVTNRGISALHTLRNLQSLILFDLPGIKNQGMLVQTLNKSLPSCTITLDPGC</sequence>
<protein>
    <submittedName>
        <fullName evidence="1">Distal membrane arm assembly component 2 like</fullName>
    </submittedName>
</protein>
<dbReference type="Gene3D" id="3.80.10.10">
    <property type="entry name" value="Ribonuclease Inhibitor"/>
    <property type="match status" value="1"/>
</dbReference>
<name>A0A8C4Q218_EPTBU</name>
<reference evidence="1" key="1">
    <citation type="submission" date="2025-08" db="UniProtKB">
        <authorList>
            <consortium name="Ensembl"/>
        </authorList>
    </citation>
    <scope>IDENTIFICATION</scope>
</reference>
<evidence type="ECO:0000313" key="1">
    <source>
        <dbReference type="Ensembl" id="ENSEBUP00000008833.1"/>
    </source>
</evidence>